<feature type="transmembrane region" description="Helical" evidence="7">
    <location>
        <begin position="49"/>
        <end position="67"/>
    </location>
</feature>
<feature type="binding site" evidence="6">
    <location>
        <position position="304"/>
    </location>
    <ligand>
        <name>Zn(2+)</name>
        <dbReference type="ChEBI" id="CHEBI:29105"/>
    </ligand>
</feature>
<keyword evidence="7" id="KW-0812">Transmembrane</keyword>
<keyword evidence="4 6" id="KW-0862">Zinc</keyword>
<feature type="binding site" evidence="6">
    <location>
        <position position="245"/>
    </location>
    <ligand>
        <name>Zn(2+)</name>
        <dbReference type="ChEBI" id="CHEBI:29105"/>
    </ligand>
</feature>
<keyword evidence="9" id="KW-1185">Reference proteome</keyword>
<dbReference type="InterPro" id="IPR001765">
    <property type="entry name" value="Carbonic_anhydrase"/>
</dbReference>
<dbReference type="GO" id="GO:0004089">
    <property type="term" value="F:carbonate dehydratase activity"/>
    <property type="evidence" value="ECO:0007669"/>
    <property type="project" value="UniProtKB-EC"/>
</dbReference>
<feature type="transmembrane region" description="Helical" evidence="7">
    <location>
        <begin position="154"/>
        <end position="177"/>
    </location>
</feature>
<dbReference type="AlphaFoldDB" id="A0A2Y9BLZ6"/>
<dbReference type="RefSeq" id="WP_109733650.1">
    <property type="nucleotide sequence ID" value="NZ_BAAACK010000021.1"/>
</dbReference>
<keyword evidence="7" id="KW-1133">Transmembrane helix</keyword>
<feature type="transmembrane region" description="Helical" evidence="7">
    <location>
        <begin position="7"/>
        <end position="29"/>
    </location>
</feature>
<sequence length="388" mass="42826">MCKSIRIVWLLFGNLAAGLGVAFCTKAGIGVDPVSALYDGVHKIIGLEIGTASFVVNMLILLVCTLLNRKYLKWGTFLSMLSFAVSLNTFVQLASPFIVEPYTMSCYLLFFIGIFLAGAGFSTVVFQNLGPNCADILLEVLKDRAGISMKNAKITIDLCCTVLGFLMGGTVGLGTVLCICGMGHIYNQVFCIWQWAVSGNGSVPEQGTIDEILMNNRRFVQERRYERYETEKYPRKKLAILTCMDTRLTELLPAAIGLKNGDAKIIRNAGGVTEDAYGSEVKSLLVAIFELGVTKIVVIGHTDCGVEKLDSTQMIEKMRKRKIKLENKEKAGRREIDLNRWLSGIHATEEAVRDTVSLLKEHPLVPKDVDIFGFVMNTKTGELMEVVQ</sequence>
<name>A0A2Y9BLZ6_9FIRM</name>
<evidence type="ECO:0000256" key="6">
    <source>
        <dbReference type="PIRSR" id="PIRSR601765-1"/>
    </source>
</evidence>
<dbReference type="OrthoDB" id="1758183at2"/>
<dbReference type="SUPFAM" id="SSF53056">
    <property type="entry name" value="beta-carbonic anhydrase, cab"/>
    <property type="match status" value="1"/>
</dbReference>
<proteinExistence type="inferred from homology"/>
<dbReference type="EMBL" id="QGDL01000020">
    <property type="protein sequence ID" value="PWJ21446.1"/>
    <property type="molecule type" value="Genomic_DNA"/>
</dbReference>
<dbReference type="EC" id="4.2.1.1" evidence="2"/>
<dbReference type="CDD" id="cd03379">
    <property type="entry name" value="beta_CA_cladeD"/>
    <property type="match status" value="1"/>
</dbReference>
<comment type="cofactor">
    <cofactor evidence="6">
        <name>Zn(2+)</name>
        <dbReference type="ChEBI" id="CHEBI:29105"/>
    </cofactor>
    <text evidence="6">Binds 1 zinc ion per subunit.</text>
</comment>
<keyword evidence="3 6" id="KW-0479">Metal-binding</keyword>
<dbReference type="Proteomes" id="UP000245845">
    <property type="component" value="Unassembled WGS sequence"/>
</dbReference>
<feature type="binding site" evidence="6">
    <location>
        <position position="243"/>
    </location>
    <ligand>
        <name>Zn(2+)</name>
        <dbReference type="ChEBI" id="CHEBI:29105"/>
    </ligand>
</feature>
<gene>
    <name evidence="8" type="ORF">A8806_12015</name>
</gene>
<dbReference type="Pfam" id="PF19700">
    <property type="entry name" value="DUF6198"/>
    <property type="match status" value="1"/>
</dbReference>
<organism evidence="8 9">
    <name type="scientific">Faecalicatena orotica</name>
    <dbReference type="NCBI Taxonomy" id="1544"/>
    <lineage>
        <taxon>Bacteria</taxon>
        <taxon>Bacillati</taxon>
        <taxon>Bacillota</taxon>
        <taxon>Clostridia</taxon>
        <taxon>Lachnospirales</taxon>
        <taxon>Lachnospiraceae</taxon>
        <taxon>Faecalicatena</taxon>
    </lineage>
</organism>
<feature type="binding site" evidence="6">
    <location>
        <position position="301"/>
    </location>
    <ligand>
        <name>Zn(2+)</name>
        <dbReference type="ChEBI" id="CHEBI:29105"/>
    </ligand>
</feature>
<evidence type="ECO:0000256" key="5">
    <source>
        <dbReference type="ARBA" id="ARBA00048348"/>
    </source>
</evidence>
<protein>
    <recommendedName>
        <fullName evidence="2">carbonic anhydrase</fullName>
        <ecNumber evidence="2">4.2.1.1</ecNumber>
    </recommendedName>
</protein>
<dbReference type="PANTHER" id="PTHR43175:SF3">
    <property type="entry name" value="CARBON DISULFIDE HYDROLASE"/>
    <property type="match status" value="1"/>
</dbReference>
<reference evidence="8 9" key="1">
    <citation type="submission" date="2018-05" db="EMBL/GenBank/DDBJ databases">
        <title>The Hungate 1000. A catalogue of reference genomes from the rumen microbiome.</title>
        <authorList>
            <person name="Kelly W."/>
        </authorList>
    </citation>
    <scope>NUCLEOTIDE SEQUENCE [LARGE SCALE GENOMIC DNA]</scope>
    <source>
        <strain evidence="8 9">NLAE-zl-C242</strain>
    </source>
</reference>
<dbReference type="InterPro" id="IPR036874">
    <property type="entry name" value="Carbonic_anhydrase_sf"/>
</dbReference>
<evidence type="ECO:0000256" key="4">
    <source>
        <dbReference type="ARBA" id="ARBA00022833"/>
    </source>
</evidence>
<comment type="similarity">
    <text evidence="1">Belongs to the beta-class carbonic anhydrase family.</text>
</comment>
<keyword evidence="7" id="KW-0472">Membrane</keyword>
<dbReference type="Gene3D" id="3.40.1050.10">
    <property type="entry name" value="Carbonic anhydrase"/>
    <property type="match status" value="1"/>
</dbReference>
<evidence type="ECO:0000256" key="1">
    <source>
        <dbReference type="ARBA" id="ARBA00006217"/>
    </source>
</evidence>
<feature type="transmembrane region" description="Helical" evidence="7">
    <location>
        <begin position="107"/>
        <end position="126"/>
    </location>
</feature>
<dbReference type="GO" id="GO:0008270">
    <property type="term" value="F:zinc ion binding"/>
    <property type="evidence" value="ECO:0007669"/>
    <property type="project" value="InterPro"/>
</dbReference>
<dbReference type="InterPro" id="IPR038750">
    <property type="entry name" value="YczE/YyaS-like"/>
</dbReference>
<comment type="catalytic activity">
    <reaction evidence="5">
        <text>hydrogencarbonate + H(+) = CO2 + H2O</text>
        <dbReference type="Rhea" id="RHEA:10748"/>
        <dbReference type="ChEBI" id="CHEBI:15377"/>
        <dbReference type="ChEBI" id="CHEBI:15378"/>
        <dbReference type="ChEBI" id="CHEBI:16526"/>
        <dbReference type="ChEBI" id="CHEBI:17544"/>
        <dbReference type="EC" id="4.2.1.1"/>
    </reaction>
</comment>
<evidence type="ECO:0000256" key="3">
    <source>
        <dbReference type="ARBA" id="ARBA00022723"/>
    </source>
</evidence>
<evidence type="ECO:0000256" key="2">
    <source>
        <dbReference type="ARBA" id="ARBA00012925"/>
    </source>
</evidence>
<dbReference type="SMART" id="SM00947">
    <property type="entry name" value="Pro_CA"/>
    <property type="match status" value="1"/>
</dbReference>
<evidence type="ECO:0000313" key="8">
    <source>
        <dbReference type="EMBL" id="PWJ21446.1"/>
    </source>
</evidence>
<dbReference type="Pfam" id="PF00484">
    <property type="entry name" value="Pro_CA"/>
    <property type="match status" value="1"/>
</dbReference>
<feature type="transmembrane region" description="Helical" evidence="7">
    <location>
        <begin position="74"/>
        <end position="95"/>
    </location>
</feature>
<evidence type="ECO:0000256" key="7">
    <source>
        <dbReference type="SAM" id="Phobius"/>
    </source>
</evidence>
<evidence type="ECO:0000313" key="9">
    <source>
        <dbReference type="Proteomes" id="UP000245845"/>
    </source>
</evidence>
<comment type="caution">
    <text evidence="8">The sequence shown here is derived from an EMBL/GenBank/DDBJ whole genome shotgun (WGS) entry which is preliminary data.</text>
</comment>
<accession>A0A2Y9BLZ6</accession>
<dbReference type="PANTHER" id="PTHR43175">
    <property type="entry name" value="CARBONIC ANHYDRASE"/>
    <property type="match status" value="1"/>
</dbReference>